<proteinExistence type="predicted"/>
<accession>K8FK45</accession>
<gene>
    <name evidence="1" type="primary">Phb1</name>
</gene>
<evidence type="ECO:0000313" key="1">
    <source>
        <dbReference type="EMBL" id="DAA64374.1"/>
    </source>
</evidence>
<protein>
    <submittedName>
        <fullName evidence="1">Putative peptide pheromone Phb1</fullName>
    </submittedName>
</protein>
<comment type="miscellaneous">
    <text evidence="1">The sequence shown here is derived from an EMBL/GenBank/DDBJ third party annotation (TPA) entry.</text>
</comment>
<reference evidence="1" key="1">
    <citation type="submission" date="2010-08" db="EMBL/GenBank/DDBJ databases">
        <title>Molecular cloning of a novel transcript encoding a secapin-like peptide in Aedes aegypti.</title>
        <authorList>
            <person name="Zhu S."/>
            <person name="Gao B."/>
        </authorList>
    </citation>
    <scope>NUCLEOTIDE SEQUENCE</scope>
    <source>
        <strain evidence="1">RP-78</strain>
    </source>
</reference>
<sequence length="42" mass="4625">MPPADDFHDLSILLAPIELVPDIPVEDEHLGNSSSFSWCTIC</sequence>
<reference evidence="1" key="2">
    <citation type="journal article" date="2011" name="Eukaryot. Cell">
        <title>A single mating-type locus composed of homeodomain genes promotes nuclear migration and heterokaryosis in the white-rot fungus Phanerochaete chrysosporium.</title>
        <authorList>
            <person name="James T.Y."/>
            <person name="Lee M."/>
            <person name="van Diepen L.T."/>
        </authorList>
    </citation>
    <scope>NUCLEOTIDE SEQUENCE</scope>
    <source>
        <strain evidence="1">RP-78</strain>
    </source>
</reference>
<organism evidence="1">
    <name type="scientific">Phanerochaete chrysosporium (strain RP-78 / ATCC MYA-4764 / FGSC 9002)</name>
    <name type="common">White-rot fungus</name>
    <name type="synonym">Sporotrichum pruinosum</name>
    <dbReference type="NCBI Taxonomy" id="273507"/>
    <lineage>
        <taxon>Eukaryota</taxon>
        <taxon>Fungi</taxon>
        <taxon>Dikarya</taxon>
        <taxon>Basidiomycota</taxon>
        <taxon>Agaricomycotina</taxon>
        <taxon>Agaricomycetes</taxon>
        <taxon>Polyporales</taxon>
        <taxon>Phanerochaetaceae</taxon>
        <taxon>Phanerodontia</taxon>
        <taxon>Phanerodontia chrysosporium</taxon>
    </lineage>
</organism>
<dbReference type="AlphaFoldDB" id="K8FK45"/>
<dbReference type="EMBL" id="BK007881">
    <property type="protein sequence ID" value="DAA64374.1"/>
    <property type="molecule type" value="Genomic_DNA"/>
</dbReference>
<name>K8FK45_PHACR</name>